<dbReference type="InterPro" id="IPR027387">
    <property type="entry name" value="Cytb/b6-like_sf"/>
</dbReference>
<dbReference type="PANTHER" id="PTHR19271:SF16">
    <property type="entry name" value="CYTOCHROME B"/>
    <property type="match status" value="1"/>
</dbReference>
<protein>
    <recommendedName>
        <fullName evidence="3">Cytochrome bc1 complex cytochrome b subunit</fullName>
        <ecNumber evidence="2">7.1.1.8</ecNumber>
    </recommendedName>
    <alternativeName>
        <fullName evidence="5">Cytochrome bc1 reductase complex subunit QcrB</fullName>
    </alternativeName>
</protein>
<evidence type="ECO:0000313" key="9">
    <source>
        <dbReference type="EMBL" id="MBC6465380.1"/>
    </source>
</evidence>
<evidence type="ECO:0000256" key="1">
    <source>
        <dbReference type="ARBA" id="ARBA00001971"/>
    </source>
</evidence>
<dbReference type="Pfam" id="PF13631">
    <property type="entry name" value="Cytochrom_B_N_2"/>
    <property type="match status" value="1"/>
</dbReference>
<feature type="transmembrane region" description="Helical" evidence="7">
    <location>
        <begin position="404"/>
        <end position="427"/>
    </location>
</feature>
<feature type="transmembrane region" description="Helical" evidence="7">
    <location>
        <begin position="208"/>
        <end position="231"/>
    </location>
</feature>
<dbReference type="EMBL" id="JABVEC010000004">
    <property type="protein sequence ID" value="MBC6465380.1"/>
    <property type="molecule type" value="Genomic_DNA"/>
</dbReference>
<dbReference type="EC" id="7.1.1.8" evidence="2"/>
<dbReference type="Gene3D" id="1.20.810.10">
    <property type="entry name" value="Cytochrome Bc1 Complex, Chain C"/>
    <property type="match status" value="1"/>
</dbReference>
<feature type="transmembrane region" description="Helical" evidence="7">
    <location>
        <begin position="109"/>
        <end position="130"/>
    </location>
</feature>
<evidence type="ECO:0000256" key="6">
    <source>
        <dbReference type="SAM" id="MobiDB-lite"/>
    </source>
</evidence>
<proteinExistence type="predicted"/>
<keyword evidence="7" id="KW-1133">Transmembrane helix</keyword>
<feature type="transmembrane region" description="Helical" evidence="7">
    <location>
        <begin position="372"/>
        <end position="392"/>
    </location>
</feature>
<dbReference type="Proteomes" id="UP000805614">
    <property type="component" value="Unassembled WGS sequence"/>
</dbReference>
<accession>A0ABR7LKJ2</accession>
<keyword evidence="10" id="KW-1185">Reference proteome</keyword>
<gene>
    <name evidence="9" type="ORF">HKK74_07725</name>
</gene>
<feature type="transmembrane region" description="Helical" evidence="7">
    <location>
        <begin position="39"/>
        <end position="65"/>
    </location>
</feature>
<comment type="caution">
    <text evidence="9">The sequence shown here is derived from an EMBL/GenBank/DDBJ whole genome shotgun (WGS) entry which is preliminary data.</text>
</comment>
<sequence length="559" mass="61648">MSDVQAPKAVDAPLTFLDDRLGSSTFLKRNMKKAFPDHWSFMLGEIALFSFVILLLTGTFLTLWFKPSMLEVVYDGSYTKLNGVKMSEAYSSTLHITFDVRGGLLMRQIHHWAAILFMAAIMAHMLRVFFTGAYRKPRELNWLIGIGLFTLGMLEGLFGYSLPDDLLSGTGLRILQGVAQSIPVVGTYLYLFLFGGEFPGESIIPRLFTIHVLLIPGIMLALIVAHLMIMWHQKHTQMPTKGRTNQNVVGYPFYPLYMAKQGAYFLYIFGVLALLATFAQINPIWLFGPYDPSAISAGSQPDFYMGALEGALRLMPNWETNVLGHTLSWNVMIPALVPLGIIFTGAALFPFIERWATGDQRSHHINDRPRNAPVRTATGVAVVTFYGLLWLAGGNDVIAERFHVSLFATTWFFRFAVLLGPFLAFMITKRICLGLQRSDAATMAHGYESGVIKMMPSGEFIEVHLEAPEEQAAVILSKEEGKSLPAARDDNGIPAPGSRNPLGHLRLRLNRFWNVDSIPIEAGHGNGHGNGHGDGEHAAVEDGERATAIGSGSGTGDRS</sequence>
<dbReference type="PROSITE" id="PS51002">
    <property type="entry name" value="CYTB_NTER"/>
    <property type="match status" value="1"/>
</dbReference>
<dbReference type="SUPFAM" id="SSF81342">
    <property type="entry name" value="Transmembrane di-heme cytochromes"/>
    <property type="match status" value="1"/>
</dbReference>
<comment type="cofactor">
    <cofactor evidence="1">
        <name>heme</name>
        <dbReference type="ChEBI" id="CHEBI:30413"/>
    </cofactor>
</comment>
<evidence type="ECO:0000259" key="8">
    <source>
        <dbReference type="PROSITE" id="PS51002"/>
    </source>
</evidence>
<evidence type="ECO:0000256" key="3">
    <source>
        <dbReference type="ARBA" id="ARBA00016116"/>
    </source>
</evidence>
<evidence type="ECO:0000256" key="5">
    <source>
        <dbReference type="ARBA" id="ARBA00029568"/>
    </source>
</evidence>
<feature type="transmembrane region" description="Helical" evidence="7">
    <location>
        <begin position="264"/>
        <end position="286"/>
    </location>
</feature>
<evidence type="ECO:0000313" key="10">
    <source>
        <dbReference type="Proteomes" id="UP000805614"/>
    </source>
</evidence>
<keyword evidence="7" id="KW-0812">Transmembrane</keyword>
<feature type="compositionally biased region" description="Basic and acidic residues" evidence="6">
    <location>
        <begin position="531"/>
        <end position="545"/>
    </location>
</feature>
<dbReference type="PANTHER" id="PTHR19271">
    <property type="entry name" value="CYTOCHROME B"/>
    <property type="match status" value="1"/>
</dbReference>
<feature type="transmembrane region" description="Helical" evidence="7">
    <location>
        <begin position="331"/>
        <end position="352"/>
    </location>
</feature>
<feature type="domain" description="Cytochrome b/b6 N-terminal region profile" evidence="8">
    <location>
        <begin position="13"/>
        <end position="239"/>
    </location>
</feature>
<dbReference type="InterPro" id="IPR016174">
    <property type="entry name" value="Di-haem_cyt_TM"/>
</dbReference>
<feature type="transmembrane region" description="Helical" evidence="7">
    <location>
        <begin position="142"/>
        <end position="162"/>
    </location>
</feature>
<dbReference type="InterPro" id="IPR005797">
    <property type="entry name" value="Cyt_b/b6_N"/>
</dbReference>
<organism evidence="9 10">
    <name type="scientific">Actinomadura alba</name>
    <dbReference type="NCBI Taxonomy" id="406431"/>
    <lineage>
        <taxon>Bacteria</taxon>
        <taxon>Bacillati</taxon>
        <taxon>Actinomycetota</taxon>
        <taxon>Actinomycetes</taxon>
        <taxon>Streptosporangiales</taxon>
        <taxon>Thermomonosporaceae</taxon>
        <taxon>Actinomadura</taxon>
    </lineage>
</organism>
<keyword evidence="7" id="KW-0472">Membrane</keyword>
<evidence type="ECO:0000256" key="7">
    <source>
        <dbReference type="SAM" id="Phobius"/>
    </source>
</evidence>
<reference evidence="9 10" key="1">
    <citation type="submission" date="2020-06" db="EMBL/GenBank/DDBJ databases">
        <title>Actinomadura xiongansis sp. nov., isolated from soil of Baiyangdian.</title>
        <authorList>
            <person name="Zhang X."/>
        </authorList>
    </citation>
    <scope>NUCLEOTIDE SEQUENCE [LARGE SCALE GENOMIC DNA]</scope>
    <source>
        <strain evidence="9 10">HBUM206468</strain>
    </source>
</reference>
<feature type="region of interest" description="Disordered" evidence="6">
    <location>
        <begin position="523"/>
        <end position="559"/>
    </location>
</feature>
<comment type="catalytic activity">
    <reaction evidence="4">
        <text>a quinol + 2 Fe(III)-[cytochrome c](out) = a quinone + 2 Fe(II)-[cytochrome c](out) + 2 H(+)(out)</text>
        <dbReference type="Rhea" id="RHEA:11484"/>
        <dbReference type="Rhea" id="RHEA-COMP:10350"/>
        <dbReference type="Rhea" id="RHEA-COMP:14399"/>
        <dbReference type="ChEBI" id="CHEBI:15378"/>
        <dbReference type="ChEBI" id="CHEBI:24646"/>
        <dbReference type="ChEBI" id="CHEBI:29033"/>
        <dbReference type="ChEBI" id="CHEBI:29034"/>
        <dbReference type="ChEBI" id="CHEBI:132124"/>
        <dbReference type="EC" id="7.1.1.8"/>
    </reaction>
</comment>
<dbReference type="RefSeq" id="WP_187242386.1">
    <property type="nucleotide sequence ID" value="NZ_BAAAOK010000015.1"/>
</dbReference>
<name>A0ABR7LKJ2_9ACTN</name>
<evidence type="ECO:0000256" key="2">
    <source>
        <dbReference type="ARBA" id="ARBA00012951"/>
    </source>
</evidence>
<evidence type="ECO:0000256" key="4">
    <source>
        <dbReference type="ARBA" id="ARBA00029351"/>
    </source>
</evidence>